<protein>
    <submittedName>
        <fullName evidence="2">Uncharacterized protein</fullName>
    </submittedName>
</protein>
<organism evidence="2 3">
    <name type="scientific">Maribacter polysiphoniae</name>
    <dbReference type="NCBI Taxonomy" id="429344"/>
    <lineage>
        <taxon>Bacteria</taxon>
        <taxon>Pseudomonadati</taxon>
        <taxon>Bacteroidota</taxon>
        <taxon>Flavobacteriia</taxon>
        <taxon>Flavobacteriales</taxon>
        <taxon>Flavobacteriaceae</taxon>
        <taxon>Maribacter</taxon>
    </lineage>
</organism>
<dbReference type="Proteomes" id="UP000651837">
    <property type="component" value="Unassembled WGS sequence"/>
</dbReference>
<evidence type="ECO:0000313" key="3">
    <source>
        <dbReference type="Proteomes" id="UP000245667"/>
    </source>
</evidence>
<reference evidence="1 4" key="2">
    <citation type="submission" date="2020-07" db="EMBL/GenBank/DDBJ databases">
        <title>The draft genome sequence of Maribacter polysiphoniae KCTC 22021.</title>
        <authorList>
            <person name="Mu L."/>
        </authorList>
    </citation>
    <scope>NUCLEOTIDE SEQUENCE [LARGE SCALE GENOMIC DNA]</scope>
    <source>
        <strain evidence="1 4">KCTC 22021</strain>
    </source>
</reference>
<sequence length="827" mass="90785">MKPLINKNRVYLLLLMVLACSKDDNKTETPKELAECGLIELGAPSVFPTDKLFLNGIDESLKEKLTAEFWYHDAFTGVSMPVETDENDKSFIMAPVHPELPIEGGELQVVFKNATGTVICDPKALTISELPKAEGYTNKVISSFQNLLKQRTDFLNIDQAMLAGDLDNIDPKDVPFAMLYNLLNNEDAEFALIPFLNNDIVLTDESVDKATSIDITNRLLNKYGVLDYLNQSIKDFEAENSTNASGKSNKTNESAGCYNLDAEDLVDQMRSAANTEYSDPNTITGKYFNDLSKAAAAVGIIPQAATAATIVGAIVWAIQKIEEGYSKTRLSHFTEFEFSLLNNDFLEEKACPEPILTAVVYAASQDWSIDKTIWESLMQASSFISTPAGKNIVEEIGFGAVSTFTSTQLSNLANLGNWEDGILKVPAIECGPINVLNSKYLKGKTQGSAFEVDYTDNGGIEVYPINTGADVVELSLRTDVFYGQTISDSQELNLTPVEIKWTHPTTNPYIVTPGDPVDLQLELKNTISFDIDLATPPEVGVIYGDNYSEAPNQNFTILTPVDESKYPFTVTAEFISFECFRGTKYAKPITAEIIINNSKINVYTNDDTCFQVGDYKEFNVNVTGDDKEVVWSAKNESGQTVGINQEGGFTAPNTDGKYYITAALKSNSEIFDTIEVEVVGSCTCYWNFSGGSYAMSYNQAWYSTQGDLTTGSLQLNLHNDFDVIGDEEVIINMYTSFLPEEGETKITTGTNNDDIASNLITVRGLNFPGQSAVIGPTGNYSVTLKWKNQYLEGTITGTLQKSTLEGDSEIPFTLKFGANEGLLSCDN</sequence>
<gene>
    <name evidence="1" type="ORF">HZY62_18805</name>
    <name evidence="2" type="ORF">LX92_03945</name>
</gene>
<dbReference type="RefSeq" id="WP_109654245.1">
    <property type="nucleotide sequence ID" value="NZ_JACWLN010000012.1"/>
</dbReference>
<evidence type="ECO:0000313" key="4">
    <source>
        <dbReference type="Proteomes" id="UP000651837"/>
    </source>
</evidence>
<proteinExistence type="predicted"/>
<dbReference type="AlphaFoldDB" id="A0A316DSX3"/>
<evidence type="ECO:0000313" key="1">
    <source>
        <dbReference type="EMBL" id="MBD1262654.1"/>
    </source>
</evidence>
<reference evidence="2 3" key="1">
    <citation type="submission" date="2018-05" db="EMBL/GenBank/DDBJ databases">
        <title>Genomic Encyclopedia of Archaeal and Bacterial Type Strains, Phase II (KMG-II): from individual species to whole genera.</title>
        <authorList>
            <person name="Goeker M."/>
        </authorList>
    </citation>
    <scope>NUCLEOTIDE SEQUENCE [LARGE SCALE GENOMIC DNA]</scope>
    <source>
        <strain evidence="2 3">DSM 23514</strain>
    </source>
</reference>
<dbReference type="EMBL" id="QGGQ01000013">
    <property type="protein sequence ID" value="PWK21144.1"/>
    <property type="molecule type" value="Genomic_DNA"/>
</dbReference>
<dbReference type="PROSITE" id="PS51257">
    <property type="entry name" value="PROKAR_LIPOPROTEIN"/>
    <property type="match status" value="1"/>
</dbReference>
<comment type="caution">
    <text evidence="2">The sequence shown here is derived from an EMBL/GenBank/DDBJ whole genome shotgun (WGS) entry which is preliminary data.</text>
</comment>
<dbReference type="EMBL" id="JACWLN010000012">
    <property type="protein sequence ID" value="MBD1262654.1"/>
    <property type="molecule type" value="Genomic_DNA"/>
</dbReference>
<dbReference type="Proteomes" id="UP000245667">
    <property type="component" value="Unassembled WGS sequence"/>
</dbReference>
<evidence type="ECO:0000313" key="2">
    <source>
        <dbReference type="EMBL" id="PWK21144.1"/>
    </source>
</evidence>
<keyword evidence="4" id="KW-1185">Reference proteome</keyword>
<accession>A0A316DSX3</accession>
<name>A0A316DSX3_9FLAO</name>